<keyword evidence="3" id="KW-1185">Reference proteome</keyword>
<protein>
    <submittedName>
        <fullName evidence="2">Uncharacterized protein</fullName>
    </submittedName>
</protein>
<keyword evidence="1" id="KW-0812">Transmembrane</keyword>
<evidence type="ECO:0000313" key="3">
    <source>
        <dbReference type="Proteomes" id="UP001164929"/>
    </source>
</evidence>
<keyword evidence="1" id="KW-1133">Transmembrane helix</keyword>
<accession>A0AAD6RPP9</accession>
<sequence>MNICLICFSVFSVVSLFVFFYIEKRKSKRYQ</sequence>
<evidence type="ECO:0000256" key="1">
    <source>
        <dbReference type="SAM" id="Phobius"/>
    </source>
</evidence>
<dbReference type="AlphaFoldDB" id="A0AAD6RPP9"/>
<keyword evidence="1" id="KW-0472">Membrane</keyword>
<feature type="transmembrane region" description="Helical" evidence="1">
    <location>
        <begin position="6"/>
        <end position="22"/>
    </location>
</feature>
<comment type="caution">
    <text evidence="2">The sequence shown here is derived from an EMBL/GenBank/DDBJ whole genome shotgun (WGS) entry which is preliminary data.</text>
</comment>
<organism evidence="2 3">
    <name type="scientific">Populus alba x Populus x berolinensis</name>
    <dbReference type="NCBI Taxonomy" id="444605"/>
    <lineage>
        <taxon>Eukaryota</taxon>
        <taxon>Viridiplantae</taxon>
        <taxon>Streptophyta</taxon>
        <taxon>Embryophyta</taxon>
        <taxon>Tracheophyta</taxon>
        <taxon>Spermatophyta</taxon>
        <taxon>Magnoliopsida</taxon>
        <taxon>eudicotyledons</taxon>
        <taxon>Gunneridae</taxon>
        <taxon>Pentapetalae</taxon>
        <taxon>rosids</taxon>
        <taxon>fabids</taxon>
        <taxon>Malpighiales</taxon>
        <taxon>Salicaceae</taxon>
        <taxon>Saliceae</taxon>
        <taxon>Populus</taxon>
    </lineage>
</organism>
<evidence type="ECO:0000313" key="2">
    <source>
        <dbReference type="EMBL" id="KAJ7012839.1"/>
    </source>
</evidence>
<proteinExistence type="predicted"/>
<gene>
    <name evidence="2" type="ORF">NC653_002774</name>
</gene>
<dbReference type="EMBL" id="JAQIZT010000001">
    <property type="protein sequence ID" value="KAJ7012839.1"/>
    <property type="molecule type" value="Genomic_DNA"/>
</dbReference>
<dbReference type="Proteomes" id="UP001164929">
    <property type="component" value="Chromosome 1"/>
</dbReference>
<name>A0AAD6RPP9_9ROSI</name>
<reference evidence="2 3" key="1">
    <citation type="journal article" date="2023" name="Mol. Ecol. Resour.">
        <title>Chromosome-level genome assembly of a triploid poplar Populus alba 'Berolinensis'.</title>
        <authorList>
            <person name="Chen S."/>
            <person name="Yu Y."/>
            <person name="Wang X."/>
            <person name="Wang S."/>
            <person name="Zhang T."/>
            <person name="Zhou Y."/>
            <person name="He R."/>
            <person name="Meng N."/>
            <person name="Wang Y."/>
            <person name="Liu W."/>
            <person name="Liu Z."/>
            <person name="Liu J."/>
            <person name="Guo Q."/>
            <person name="Huang H."/>
            <person name="Sederoff R.R."/>
            <person name="Wang G."/>
            <person name="Qu G."/>
            <person name="Chen S."/>
        </authorList>
    </citation>
    <scope>NUCLEOTIDE SEQUENCE [LARGE SCALE GENOMIC DNA]</scope>
    <source>
        <strain evidence="2">SC-2020</strain>
    </source>
</reference>